<comment type="caution">
    <text evidence="2">The sequence shown here is derived from an EMBL/GenBank/DDBJ whole genome shotgun (WGS) entry which is preliminary data.</text>
</comment>
<dbReference type="EMBL" id="JABANP010000062">
    <property type="protein sequence ID" value="KAF4692365.1"/>
    <property type="molecule type" value="Genomic_DNA"/>
</dbReference>
<organism evidence="2 3">
    <name type="scientific">Perkinsus olseni</name>
    <name type="common">Perkinsus atlanticus</name>
    <dbReference type="NCBI Taxonomy" id="32597"/>
    <lineage>
        <taxon>Eukaryota</taxon>
        <taxon>Sar</taxon>
        <taxon>Alveolata</taxon>
        <taxon>Perkinsozoa</taxon>
        <taxon>Perkinsea</taxon>
        <taxon>Perkinsida</taxon>
        <taxon>Perkinsidae</taxon>
        <taxon>Perkinsus</taxon>
    </lineage>
</organism>
<gene>
    <name evidence="2" type="ORF">FOZ60_013722</name>
</gene>
<feature type="compositionally biased region" description="Basic residues" evidence="1">
    <location>
        <begin position="191"/>
        <end position="200"/>
    </location>
</feature>
<sequence length="293" mass="32429">MGFHWHYTHGRIDDDELVQITFDSYSTVENTIRTSFLHQNFKIRLHYNEYCSLYHGFCLDCDAGLRLTTTVLTMHYFLENLVLRDSRIGKDYLCRSIRDCDGSVRVIGAYLGLFAVVNTASANEVSEEWEEWENESGHKSANGTSEEWEEWEDKSGDGVKELCIWYSVAIEAAIEVKPAAGLRPGPPQDGHRHRPVRRTRLAGGSPDHGGPTTLIEAFVSRVAGIVVDGGVADIGHFGHFFARKEIKCQLASRRTVPRKPAASLAKGRLASGPEALAAIAAPQLGPKTAAFTL</sequence>
<feature type="region of interest" description="Disordered" evidence="1">
    <location>
        <begin position="180"/>
        <end position="209"/>
    </location>
</feature>
<evidence type="ECO:0000313" key="3">
    <source>
        <dbReference type="Proteomes" id="UP000541610"/>
    </source>
</evidence>
<dbReference type="AlphaFoldDB" id="A0A7J6P8C3"/>
<evidence type="ECO:0000313" key="2">
    <source>
        <dbReference type="EMBL" id="KAF4692365.1"/>
    </source>
</evidence>
<proteinExistence type="predicted"/>
<feature type="region of interest" description="Disordered" evidence="1">
    <location>
        <begin position="129"/>
        <end position="150"/>
    </location>
</feature>
<evidence type="ECO:0000256" key="1">
    <source>
        <dbReference type="SAM" id="MobiDB-lite"/>
    </source>
</evidence>
<accession>A0A7J6P8C3</accession>
<name>A0A7J6P8C3_PEROL</name>
<reference evidence="2 3" key="1">
    <citation type="submission" date="2020-04" db="EMBL/GenBank/DDBJ databases">
        <title>Perkinsus olseni comparative genomics.</title>
        <authorList>
            <person name="Bogema D.R."/>
        </authorList>
    </citation>
    <scope>NUCLEOTIDE SEQUENCE [LARGE SCALE GENOMIC DNA]</scope>
    <source>
        <strain evidence="2">00978-12</strain>
    </source>
</reference>
<protein>
    <submittedName>
        <fullName evidence="2">Uncharacterized protein</fullName>
    </submittedName>
</protein>
<dbReference type="Proteomes" id="UP000541610">
    <property type="component" value="Unassembled WGS sequence"/>
</dbReference>